<proteinExistence type="inferred from homology"/>
<comment type="caution">
    <text evidence="7">The sequence shown here is derived from an EMBL/GenBank/DDBJ whole genome shotgun (WGS) entry which is preliminary data.</text>
</comment>
<keyword evidence="1" id="KW-0547">Nucleotide-binding</keyword>
<feature type="domain" description="Myosin motor" evidence="6">
    <location>
        <begin position="1"/>
        <end position="60"/>
    </location>
</feature>
<dbReference type="InterPro" id="IPR036961">
    <property type="entry name" value="Kinesin_motor_dom_sf"/>
</dbReference>
<dbReference type="InterPro" id="IPR027417">
    <property type="entry name" value="P-loop_NTPase"/>
</dbReference>
<evidence type="ECO:0000256" key="5">
    <source>
        <dbReference type="PROSITE-ProRule" id="PRU00782"/>
    </source>
</evidence>
<dbReference type="PANTHER" id="PTHR47335">
    <property type="entry name" value="UNCONVENTIONAL MYOSIN-XVI"/>
    <property type="match status" value="1"/>
</dbReference>
<keyword evidence="2" id="KW-0067">ATP-binding</keyword>
<dbReference type="Pfam" id="PF00063">
    <property type="entry name" value="Myosin_head"/>
    <property type="match status" value="1"/>
</dbReference>
<protein>
    <recommendedName>
        <fullName evidence="6">Myosin motor domain-containing protein</fullName>
    </recommendedName>
</protein>
<evidence type="ECO:0000259" key="6">
    <source>
        <dbReference type="PROSITE" id="PS51456"/>
    </source>
</evidence>
<name>A0A9D4FS83_DREPO</name>
<evidence type="ECO:0000313" key="7">
    <source>
        <dbReference type="EMBL" id="KAH3803592.1"/>
    </source>
</evidence>
<evidence type="ECO:0000313" key="8">
    <source>
        <dbReference type="Proteomes" id="UP000828390"/>
    </source>
</evidence>
<comment type="caution">
    <text evidence="5">Lacks conserved residue(s) required for the propagation of feature annotation.</text>
</comment>
<dbReference type="AlphaFoldDB" id="A0A9D4FS83"/>
<evidence type="ECO:0000256" key="3">
    <source>
        <dbReference type="ARBA" id="ARBA00023123"/>
    </source>
</evidence>
<dbReference type="PANTHER" id="PTHR47335:SF1">
    <property type="entry name" value="UNCONVENTIONAL MYOSIN-XVI"/>
    <property type="match status" value="1"/>
</dbReference>
<dbReference type="InterPro" id="IPR052838">
    <property type="entry name" value="Myosin-XVI"/>
</dbReference>
<reference evidence="7" key="2">
    <citation type="submission" date="2020-11" db="EMBL/GenBank/DDBJ databases">
        <authorList>
            <person name="McCartney M.A."/>
            <person name="Auch B."/>
            <person name="Kono T."/>
            <person name="Mallez S."/>
            <person name="Becker A."/>
            <person name="Gohl D.M."/>
            <person name="Silverstein K.A.T."/>
            <person name="Koren S."/>
            <person name="Bechman K.B."/>
            <person name="Herman A."/>
            <person name="Abrahante J.E."/>
            <person name="Garbe J."/>
        </authorList>
    </citation>
    <scope>NUCLEOTIDE SEQUENCE</scope>
    <source>
        <strain evidence="7">Duluth1</strain>
        <tissue evidence="7">Whole animal</tissue>
    </source>
</reference>
<keyword evidence="4" id="KW-0505">Motor protein</keyword>
<keyword evidence="8" id="KW-1185">Reference proteome</keyword>
<organism evidence="7 8">
    <name type="scientific">Dreissena polymorpha</name>
    <name type="common">Zebra mussel</name>
    <name type="synonym">Mytilus polymorpha</name>
    <dbReference type="NCBI Taxonomy" id="45954"/>
    <lineage>
        <taxon>Eukaryota</taxon>
        <taxon>Metazoa</taxon>
        <taxon>Spiralia</taxon>
        <taxon>Lophotrochozoa</taxon>
        <taxon>Mollusca</taxon>
        <taxon>Bivalvia</taxon>
        <taxon>Autobranchia</taxon>
        <taxon>Heteroconchia</taxon>
        <taxon>Euheterodonta</taxon>
        <taxon>Imparidentia</taxon>
        <taxon>Neoheterodontei</taxon>
        <taxon>Myida</taxon>
        <taxon>Dreissenoidea</taxon>
        <taxon>Dreissenidae</taxon>
        <taxon>Dreissena</taxon>
    </lineage>
</organism>
<sequence>MLNQSNVMISANISEYLLEKSRVVHRGGEECNFHIFYWMNAGLSPEEVSLYKLQNMDRFR</sequence>
<keyword evidence="3 5" id="KW-0518">Myosin</keyword>
<gene>
    <name evidence="7" type="ORF">DPMN_131857</name>
</gene>
<evidence type="ECO:0000256" key="1">
    <source>
        <dbReference type="ARBA" id="ARBA00022741"/>
    </source>
</evidence>
<dbReference type="EMBL" id="JAIWYP010000006">
    <property type="protein sequence ID" value="KAH3803592.1"/>
    <property type="molecule type" value="Genomic_DNA"/>
</dbReference>
<dbReference type="Proteomes" id="UP000828390">
    <property type="component" value="Unassembled WGS sequence"/>
</dbReference>
<comment type="similarity">
    <text evidence="5">Belongs to the TRAFAC class myosin-kinesin ATPase superfamily. Myosin family.</text>
</comment>
<accession>A0A9D4FS83</accession>
<dbReference type="GO" id="GO:0003774">
    <property type="term" value="F:cytoskeletal motor activity"/>
    <property type="evidence" value="ECO:0007669"/>
    <property type="project" value="InterPro"/>
</dbReference>
<dbReference type="PROSITE" id="PS51456">
    <property type="entry name" value="MYOSIN_MOTOR"/>
    <property type="match status" value="1"/>
</dbReference>
<dbReference type="InterPro" id="IPR001609">
    <property type="entry name" value="Myosin_head_motor_dom-like"/>
</dbReference>
<dbReference type="SUPFAM" id="SSF52540">
    <property type="entry name" value="P-loop containing nucleoside triphosphate hydrolases"/>
    <property type="match status" value="1"/>
</dbReference>
<reference evidence="7" key="1">
    <citation type="journal article" date="2019" name="bioRxiv">
        <title>The Genome of the Zebra Mussel, Dreissena polymorpha: A Resource for Invasive Species Research.</title>
        <authorList>
            <person name="McCartney M.A."/>
            <person name="Auch B."/>
            <person name="Kono T."/>
            <person name="Mallez S."/>
            <person name="Zhang Y."/>
            <person name="Obille A."/>
            <person name="Becker A."/>
            <person name="Abrahante J.E."/>
            <person name="Garbe J."/>
            <person name="Badalamenti J.P."/>
            <person name="Herman A."/>
            <person name="Mangelson H."/>
            <person name="Liachko I."/>
            <person name="Sullivan S."/>
            <person name="Sone E.D."/>
            <person name="Koren S."/>
            <person name="Silverstein K.A.T."/>
            <person name="Beckman K.B."/>
            <person name="Gohl D.M."/>
        </authorList>
    </citation>
    <scope>NUCLEOTIDE SEQUENCE</scope>
    <source>
        <strain evidence="7">Duluth1</strain>
        <tissue evidence="7">Whole animal</tissue>
    </source>
</reference>
<dbReference type="GO" id="GO:0003779">
    <property type="term" value="F:actin binding"/>
    <property type="evidence" value="ECO:0007669"/>
    <property type="project" value="UniProtKB-KW"/>
</dbReference>
<dbReference type="GO" id="GO:0016459">
    <property type="term" value="C:myosin complex"/>
    <property type="evidence" value="ECO:0007669"/>
    <property type="project" value="UniProtKB-KW"/>
</dbReference>
<keyword evidence="5" id="KW-0009">Actin-binding</keyword>
<dbReference type="Gene3D" id="3.40.850.10">
    <property type="entry name" value="Kinesin motor domain"/>
    <property type="match status" value="1"/>
</dbReference>
<evidence type="ECO:0000256" key="2">
    <source>
        <dbReference type="ARBA" id="ARBA00022840"/>
    </source>
</evidence>
<dbReference type="GO" id="GO:0005524">
    <property type="term" value="F:ATP binding"/>
    <property type="evidence" value="ECO:0007669"/>
    <property type="project" value="UniProtKB-KW"/>
</dbReference>
<evidence type="ECO:0000256" key="4">
    <source>
        <dbReference type="ARBA" id="ARBA00023175"/>
    </source>
</evidence>